<evidence type="ECO:0008006" key="4">
    <source>
        <dbReference type="Google" id="ProtNLM"/>
    </source>
</evidence>
<evidence type="ECO:0000313" key="2">
    <source>
        <dbReference type="EMBL" id="KAH9420730.1"/>
    </source>
</evidence>
<keyword evidence="1" id="KW-0472">Membrane</keyword>
<dbReference type="Proteomes" id="UP000887458">
    <property type="component" value="Unassembled WGS sequence"/>
</dbReference>
<organism evidence="2 3">
    <name type="scientific">Dermatophagoides pteronyssinus</name>
    <name type="common">European house dust mite</name>
    <dbReference type="NCBI Taxonomy" id="6956"/>
    <lineage>
        <taxon>Eukaryota</taxon>
        <taxon>Metazoa</taxon>
        <taxon>Ecdysozoa</taxon>
        <taxon>Arthropoda</taxon>
        <taxon>Chelicerata</taxon>
        <taxon>Arachnida</taxon>
        <taxon>Acari</taxon>
        <taxon>Acariformes</taxon>
        <taxon>Sarcoptiformes</taxon>
        <taxon>Astigmata</taxon>
        <taxon>Psoroptidia</taxon>
        <taxon>Analgoidea</taxon>
        <taxon>Pyroglyphidae</taxon>
        <taxon>Dermatophagoidinae</taxon>
        <taxon>Dermatophagoides</taxon>
    </lineage>
</organism>
<proteinExistence type="predicted"/>
<reference evidence="2 3" key="1">
    <citation type="journal article" date="2018" name="J. Allergy Clin. Immunol.">
        <title>High-quality assembly of Dermatophagoides pteronyssinus genome and transcriptome reveals a wide range of novel allergens.</title>
        <authorList>
            <person name="Liu X.Y."/>
            <person name="Yang K.Y."/>
            <person name="Wang M.Q."/>
            <person name="Kwok J.S."/>
            <person name="Zeng X."/>
            <person name="Yang Z."/>
            <person name="Xiao X.J."/>
            <person name="Lau C.P."/>
            <person name="Li Y."/>
            <person name="Huang Z.M."/>
            <person name="Ba J.G."/>
            <person name="Yim A.K."/>
            <person name="Ouyang C.Y."/>
            <person name="Ngai S.M."/>
            <person name="Chan T.F."/>
            <person name="Leung E.L."/>
            <person name="Liu L."/>
            <person name="Liu Z.G."/>
            <person name="Tsui S.K."/>
        </authorList>
    </citation>
    <scope>NUCLEOTIDE SEQUENCE [LARGE SCALE GENOMIC DNA]</scope>
    <source>
        <strain evidence="2">Derp</strain>
    </source>
</reference>
<keyword evidence="1" id="KW-0812">Transmembrane</keyword>
<evidence type="ECO:0000313" key="3">
    <source>
        <dbReference type="Proteomes" id="UP000887458"/>
    </source>
</evidence>
<dbReference type="EMBL" id="NJHN03000047">
    <property type="protein sequence ID" value="KAH9420730.1"/>
    <property type="molecule type" value="Genomic_DNA"/>
</dbReference>
<keyword evidence="3" id="KW-1185">Reference proteome</keyword>
<comment type="caution">
    <text evidence="2">The sequence shown here is derived from an EMBL/GenBank/DDBJ whole genome shotgun (WGS) entry which is preliminary data.</text>
</comment>
<keyword evidence="1" id="KW-1133">Transmembrane helix</keyword>
<protein>
    <recommendedName>
        <fullName evidence="4">Transmembrane protein</fullName>
    </recommendedName>
</protein>
<evidence type="ECO:0000256" key="1">
    <source>
        <dbReference type="SAM" id="Phobius"/>
    </source>
</evidence>
<gene>
    <name evidence="2" type="ORF">DERP_001161</name>
</gene>
<sequence>MDGTKKNIQKHLFNVSSSAELFDLIQHNTNKQKNIVEQKKKQKHFHFGSTMFLGIYSNILISLFYSVIFNCPHITP</sequence>
<accession>A0ABQ8JEE5</accession>
<feature type="transmembrane region" description="Helical" evidence="1">
    <location>
        <begin position="47"/>
        <end position="68"/>
    </location>
</feature>
<name>A0ABQ8JEE5_DERPT</name>
<reference evidence="2 3" key="2">
    <citation type="journal article" date="2022" name="Mol. Biol. Evol.">
        <title>Comparative Genomics Reveals Insights into the Divergent Evolution of Astigmatic Mites and Household Pest Adaptations.</title>
        <authorList>
            <person name="Xiong Q."/>
            <person name="Wan A.T."/>
            <person name="Liu X."/>
            <person name="Fung C.S."/>
            <person name="Xiao X."/>
            <person name="Malainual N."/>
            <person name="Hou J."/>
            <person name="Wang L."/>
            <person name="Wang M."/>
            <person name="Yang K.Y."/>
            <person name="Cui Y."/>
            <person name="Leung E.L."/>
            <person name="Nong W."/>
            <person name="Shin S.K."/>
            <person name="Au S.W."/>
            <person name="Jeong K.Y."/>
            <person name="Chew F.T."/>
            <person name="Hui J.H."/>
            <person name="Leung T.F."/>
            <person name="Tungtrongchitr A."/>
            <person name="Zhong N."/>
            <person name="Liu Z."/>
            <person name="Tsui S.K."/>
        </authorList>
    </citation>
    <scope>NUCLEOTIDE SEQUENCE [LARGE SCALE GENOMIC DNA]</scope>
    <source>
        <strain evidence="2">Derp</strain>
    </source>
</reference>